<feature type="transmembrane region" description="Helical" evidence="6">
    <location>
        <begin position="382"/>
        <end position="404"/>
    </location>
</feature>
<gene>
    <name evidence="7" type="ORF">COT24_04975</name>
</gene>
<organism evidence="7 8">
    <name type="scientific">Candidatus Kerfeldbacteria bacterium CG08_land_8_20_14_0_20_40_16</name>
    <dbReference type="NCBI Taxonomy" id="2014244"/>
    <lineage>
        <taxon>Bacteria</taxon>
        <taxon>Candidatus Kerfeldiibacteriota</taxon>
    </lineage>
</organism>
<proteinExistence type="predicted"/>
<protein>
    <submittedName>
        <fullName evidence="7">Uncharacterized protein</fullName>
    </submittedName>
</protein>
<feature type="transmembrane region" description="Helical" evidence="6">
    <location>
        <begin position="170"/>
        <end position="191"/>
    </location>
</feature>
<evidence type="ECO:0000313" key="7">
    <source>
        <dbReference type="EMBL" id="PIS42141.1"/>
    </source>
</evidence>
<sequence>MSLTQRIARNTIIQIVGKVISTAIGLVVASMLFRYLGKEGYGNYTTVIVFLQFFGILVDMGLYIILTKKISEAGADIDSLVGNIFTIRLISAVLFLGLAPIIVLFFPYPHIIKVGVAFTSFSFLFITLNQILQGVFQKNLKMGWVTISEILGRLVLLIGTYLAIYAKKDLLTVLFMVVLGSFTNFIFTFLFSRKFVRIRLSFNFYVWKKVIWEAYPIALAILFNLVYFKADTIILSLFKSQADVGIYGAPYKILEVLTTFPAMFAGLTIPVLTYTYTKQDAERFKRVLRKAFDFLVLISLPMVVGTYFIAEPVINFIAGVEFAASAKVLQILIVATGIIFVGNLFGHTVVVINKQKQILWAYAAIAVISVVGYLIFIPKYSYFGAAWITVVSELLITLASIYVVWKNTKISPSLGLFSKAFLASIGMGTGLFFLTGQSLLVMMIGGGLIYLLILLLLKGFSKEMIKEIISLKSKDV</sequence>
<feature type="transmembrane region" description="Helical" evidence="6">
    <location>
        <begin position="250"/>
        <end position="272"/>
    </location>
</feature>
<evidence type="ECO:0000256" key="1">
    <source>
        <dbReference type="ARBA" id="ARBA00004651"/>
    </source>
</evidence>
<feature type="transmembrane region" description="Helical" evidence="6">
    <location>
        <begin position="322"/>
        <end position="346"/>
    </location>
</feature>
<evidence type="ECO:0000256" key="3">
    <source>
        <dbReference type="ARBA" id="ARBA00022692"/>
    </source>
</evidence>
<evidence type="ECO:0000256" key="4">
    <source>
        <dbReference type="ARBA" id="ARBA00022989"/>
    </source>
</evidence>
<feature type="transmembrane region" description="Helical" evidence="6">
    <location>
        <begin position="358"/>
        <end position="376"/>
    </location>
</feature>
<dbReference type="InterPro" id="IPR050833">
    <property type="entry name" value="Poly_Biosynth_Transport"/>
</dbReference>
<keyword evidence="4 6" id="KW-1133">Transmembrane helix</keyword>
<feature type="transmembrane region" description="Helical" evidence="6">
    <location>
        <begin position="144"/>
        <end position="164"/>
    </location>
</feature>
<dbReference type="GO" id="GO:0005886">
    <property type="term" value="C:plasma membrane"/>
    <property type="evidence" value="ECO:0007669"/>
    <property type="project" value="UniProtKB-SubCell"/>
</dbReference>
<feature type="transmembrane region" description="Helical" evidence="6">
    <location>
        <begin position="292"/>
        <end position="310"/>
    </location>
</feature>
<dbReference type="PANTHER" id="PTHR30250:SF11">
    <property type="entry name" value="O-ANTIGEN TRANSPORTER-RELATED"/>
    <property type="match status" value="1"/>
</dbReference>
<feature type="transmembrane region" description="Helical" evidence="6">
    <location>
        <begin position="440"/>
        <end position="457"/>
    </location>
</feature>
<keyword evidence="3 6" id="KW-0812">Transmembrane</keyword>
<feature type="transmembrane region" description="Helical" evidence="6">
    <location>
        <begin position="45"/>
        <end position="66"/>
    </location>
</feature>
<dbReference type="Proteomes" id="UP000231542">
    <property type="component" value="Unassembled WGS sequence"/>
</dbReference>
<comment type="caution">
    <text evidence="7">The sequence shown here is derived from an EMBL/GenBank/DDBJ whole genome shotgun (WGS) entry which is preliminary data.</text>
</comment>
<dbReference type="Pfam" id="PF01943">
    <property type="entry name" value="Polysacc_synt"/>
    <property type="match status" value="1"/>
</dbReference>
<keyword evidence="2" id="KW-1003">Cell membrane</keyword>
<feature type="transmembrane region" description="Helical" evidence="6">
    <location>
        <begin position="12"/>
        <end position="33"/>
    </location>
</feature>
<feature type="transmembrane region" description="Helical" evidence="6">
    <location>
        <begin position="212"/>
        <end position="230"/>
    </location>
</feature>
<reference evidence="7 8" key="1">
    <citation type="submission" date="2017-09" db="EMBL/GenBank/DDBJ databases">
        <title>Depth-based differentiation of microbial function through sediment-hosted aquifers and enrichment of novel symbionts in the deep terrestrial subsurface.</title>
        <authorList>
            <person name="Probst A.J."/>
            <person name="Ladd B."/>
            <person name="Jarett J.K."/>
            <person name="Geller-Mcgrath D.E."/>
            <person name="Sieber C.M."/>
            <person name="Emerson J.B."/>
            <person name="Anantharaman K."/>
            <person name="Thomas B.C."/>
            <person name="Malmstrom R."/>
            <person name="Stieglmeier M."/>
            <person name="Klingl A."/>
            <person name="Woyke T."/>
            <person name="Ryan C.M."/>
            <person name="Banfield J.F."/>
        </authorList>
    </citation>
    <scope>NUCLEOTIDE SEQUENCE [LARGE SCALE GENOMIC DNA]</scope>
    <source>
        <strain evidence="7">CG08_land_8_20_14_0_20_40_16</strain>
    </source>
</reference>
<evidence type="ECO:0000256" key="2">
    <source>
        <dbReference type="ARBA" id="ARBA00022475"/>
    </source>
</evidence>
<feature type="transmembrane region" description="Helical" evidence="6">
    <location>
        <begin position="87"/>
        <end position="108"/>
    </location>
</feature>
<evidence type="ECO:0000313" key="8">
    <source>
        <dbReference type="Proteomes" id="UP000231542"/>
    </source>
</evidence>
<keyword evidence="5 6" id="KW-0472">Membrane</keyword>
<feature type="transmembrane region" description="Helical" evidence="6">
    <location>
        <begin position="114"/>
        <end position="132"/>
    </location>
</feature>
<dbReference type="PANTHER" id="PTHR30250">
    <property type="entry name" value="PST FAMILY PREDICTED COLANIC ACID TRANSPORTER"/>
    <property type="match status" value="1"/>
</dbReference>
<dbReference type="AlphaFoldDB" id="A0A2H0YUG9"/>
<dbReference type="CDD" id="cd13128">
    <property type="entry name" value="MATE_Wzx_like"/>
    <property type="match status" value="1"/>
</dbReference>
<evidence type="ECO:0000256" key="5">
    <source>
        <dbReference type="ARBA" id="ARBA00023136"/>
    </source>
</evidence>
<dbReference type="EMBL" id="PEXU01000056">
    <property type="protein sequence ID" value="PIS42141.1"/>
    <property type="molecule type" value="Genomic_DNA"/>
</dbReference>
<name>A0A2H0YUG9_9BACT</name>
<accession>A0A2H0YUG9</accession>
<comment type="subcellular location">
    <subcellularLocation>
        <location evidence="1">Cell membrane</location>
        <topology evidence="1">Multi-pass membrane protein</topology>
    </subcellularLocation>
</comment>
<feature type="transmembrane region" description="Helical" evidence="6">
    <location>
        <begin position="416"/>
        <end position="434"/>
    </location>
</feature>
<dbReference type="InterPro" id="IPR002797">
    <property type="entry name" value="Polysacc_synth"/>
</dbReference>
<evidence type="ECO:0000256" key="6">
    <source>
        <dbReference type="SAM" id="Phobius"/>
    </source>
</evidence>